<dbReference type="InParanoid" id="A0A1E7FGR3"/>
<dbReference type="KEGG" id="fcy:FRACYDRAFT_237787"/>
<dbReference type="OrthoDB" id="429427at2759"/>
<organism evidence="2 3">
    <name type="scientific">Fragilariopsis cylindrus CCMP1102</name>
    <dbReference type="NCBI Taxonomy" id="635003"/>
    <lineage>
        <taxon>Eukaryota</taxon>
        <taxon>Sar</taxon>
        <taxon>Stramenopiles</taxon>
        <taxon>Ochrophyta</taxon>
        <taxon>Bacillariophyta</taxon>
        <taxon>Bacillariophyceae</taxon>
        <taxon>Bacillariophycidae</taxon>
        <taxon>Bacillariales</taxon>
        <taxon>Bacillariaceae</taxon>
        <taxon>Fragilariopsis</taxon>
    </lineage>
</organism>
<accession>A0A1E7FGR3</accession>
<feature type="compositionally biased region" description="Polar residues" evidence="1">
    <location>
        <begin position="85"/>
        <end position="94"/>
    </location>
</feature>
<feature type="compositionally biased region" description="Basic and acidic residues" evidence="1">
    <location>
        <begin position="1"/>
        <end position="22"/>
    </location>
</feature>
<feature type="compositionally biased region" description="Basic and acidic residues" evidence="1">
    <location>
        <begin position="45"/>
        <end position="56"/>
    </location>
</feature>
<protein>
    <submittedName>
        <fullName evidence="2">Uncharacterized protein</fullName>
    </submittedName>
</protein>
<keyword evidence="3" id="KW-1185">Reference proteome</keyword>
<sequence length="731" mass="82358">MSGDGKDENRFSSISRVDHDEQVVVNDNNDDDDDDGLQLPSYGKDALERLKSEQKLQKISTPPLSLSPSPSPPTPSSAVDFLSAGTGSSGNNDNLQQILSESYISLDGDSKNSNILNGTVLTGEEADAAANYEGCIPKHQENDKIFAANDHPPPPESAAWEEQIERRAGIKTTSTSTSSSSLSTSMMLSLEELTEKLRSTIQTIQTQREELSNSTNRRCSDREQAMSESKTQQETLKNIGHACEFYQKTRRDVTQWVGALRDLQEKVQPILYAFQEMMKVQNEDFDNEFFSWQDDCISTLQDNGMLDRVLGRQTTQHPTAAINNNDGTDNNLSNNGIDEFGRDIRSQYLRDRDLRLQKRNAKIITIISSSADINQSTTDDKVSTNDNKSITKNEKQIVGSSSYYCDDDINRMMLCEDHNEDERSKTLHEALNVALEDLDQDYTSILQLRKIFDTWFGSYYDDYRQCFATLSFGDLSAVLVQVEICKSNFFCDMVSEKFKYSSNSTLPTFPTELYCLLKNQEVDRRMVKENEGRLARAVEKGLLPMLTEILKENSFCLFFSSAKSSLISKLIDVAILHLDNSSNLRKQLQVLISTAISNSLDGVAIPILKKNNKFEDHQSADVSTRFANVYLVKILQRTLCNLIVYWLPLIPLDSSEGENGIHSVLNFINDKYLMILSSIVDKNNESSSAKTLFEPVWDGLNRDKRNFVESPSLMMLTMPLRAAARAYQLVN</sequence>
<proteinExistence type="predicted"/>
<evidence type="ECO:0000313" key="3">
    <source>
        <dbReference type="Proteomes" id="UP000095751"/>
    </source>
</evidence>
<dbReference type="Proteomes" id="UP000095751">
    <property type="component" value="Unassembled WGS sequence"/>
</dbReference>
<reference evidence="2 3" key="1">
    <citation type="submission" date="2016-09" db="EMBL/GenBank/DDBJ databases">
        <title>Extensive genetic diversity and differential bi-allelic expression allows diatom success in the polar Southern Ocean.</title>
        <authorList>
            <consortium name="DOE Joint Genome Institute"/>
            <person name="Mock T."/>
            <person name="Otillar R.P."/>
            <person name="Strauss J."/>
            <person name="Dupont C."/>
            <person name="Frickenhaus S."/>
            <person name="Maumus F."/>
            <person name="Mcmullan M."/>
            <person name="Sanges R."/>
            <person name="Schmutz J."/>
            <person name="Toseland A."/>
            <person name="Valas R."/>
            <person name="Veluchamy A."/>
            <person name="Ward B.J."/>
            <person name="Allen A."/>
            <person name="Barry K."/>
            <person name="Falciatore A."/>
            <person name="Ferrante M."/>
            <person name="Fortunato A.E."/>
            <person name="Gloeckner G."/>
            <person name="Gruber A."/>
            <person name="Hipkin R."/>
            <person name="Janech M."/>
            <person name="Kroth P."/>
            <person name="Leese F."/>
            <person name="Lindquist E."/>
            <person name="Lyon B.R."/>
            <person name="Martin J."/>
            <person name="Mayer C."/>
            <person name="Parker M."/>
            <person name="Quesneville H."/>
            <person name="Raymond J."/>
            <person name="Uhlig C."/>
            <person name="Valentin K.U."/>
            <person name="Worden A.Z."/>
            <person name="Armbrust E.V."/>
            <person name="Bowler C."/>
            <person name="Green B."/>
            <person name="Moulton V."/>
            <person name="Van Oosterhout C."/>
            <person name="Grigoriev I."/>
        </authorList>
    </citation>
    <scope>NUCLEOTIDE SEQUENCE [LARGE SCALE GENOMIC DNA]</scope>
    <source>
        <strain evidence="2 3">CCMP1102</strain>
    </source>
</reference>
<feature type="region of interest" description="Disordered" evidence="1">
    <location>
        <begin position="1"/>
        <end position="94"/>
    </location>
</feature>
<evidence type="ECO:0000313" key="2">
    <source>
        <dbReference type="EMBL" id="OEU17371.1"/>
    </source>
</evidence>
<dbReference type="AlphaFoldDB" id="A0A1E7FGR3"/>
<evidence type="ECO:0000256" key="1">
    <source>
        <dbReference type="SAM" id="MobiDB-lite"/>
    </source>
</evidence>
<gene>
    <name evidence="2" type="ORF">FRACYDRAFT_237787</name>
</gene>
<name>A0A1E7FGR3_9STRA</name>
<dbReference type="EMBL" id="KV784357">
    <property type="protein sequence ID" value="OEU17371.1"/>
    <property type="molecule type" value="Genomic_DNA"/>
</dbReference>